<feature type="domain" description="Helitron helicase-like" evidence="4">
    <location>
        <begin position="292"/>
        <end position="478"/>
    </location>
</feature>
<dbReference type="GO" id="GO:0000723">
    <property type="term" value="P:telomere maintenance"/>
    <property type="evidence" value="ECO:0007669"/>
    <property type="project" value="InterPro"/>
</dbReference>
<protein>
    <recommendedName>
        <fullName evidence="1">ATP-dependent DNA helicase</fullName>
        <ecNumber evidence="1">5.6.2.3</ecNumber>
    </recommendedName>
</protein>
<proteinExistence type="inferred from homology"/>
<dbReference type="EC" id="5.6.2.3" evidence="1"/>
<keyword evidence="1" id="KW-0067">ATP-binding</keyword>
<feature type="domain" description="DNA helicase Pif1-like DEAD-box helicase" evidence="3">
    <location>
        <begin position="945"/>
        <end position="1144"/>
    </location>
</feature>
<dbReference type="InterPro" id="IPR046700">
    <property type="entry name" value="DUF6570"/>
</dbReference>
<dbReference type="GO" id="GO:0005524">
    <property type="term" value="F:ATP binding"/>
    <property type="evidence" value="ECO:0007669"/>
    <property type="project" value="UniProtKB-KW"/>
</dbReference>
<keyword evidence="1" id="KW-0547">Nucleotide-binding</keyword>
<comment type="caution">
    <text evidence="6">The sequence shown here is derived from an EMBL/GenBank/DDBJ whole genome shotgun (WGS) entry which is preliminary data.</text>
</comment>
<organism evidence="6 7">
    <name type="scientific">Frankliniella fusca</name>
    <dbReference type="NCBI Taxonomy" id="407009"/>
    <lineage>
        <taxon>Eukaryota</taxon>
        <taxon>Metazoa</taxon>
        <taxon>Ecdysozoa</taxon>
        <taxon>Arthropoda</taxon>
        <taxon>Hexapoda</taxon>
        <taxon>Insecta</taxon>
        <taxon>Pterygota</taxon>
        <taxon>Neoptera</taxon>
        <taxon>Paraneoptera</taxon>
        <taxon>Thysanoptera</taxon>
        <taxon>Terebrantia</taxon>
        <taxon>Thripoidea</taxon>
        <taxon>Thripidae</taxon>
        <taxon>Frankliniella</taxon>
    </lineage>
</organism>
<dbReference type="PANTHER" id="PTHR47642:SF5">
    <property type="entry name" value="ATP-DEPENDENT DNA HELICASE"/>
    <property type="match status" value="1"/>
</dbReference>
<reference evidence="6" key="1">
    <citation type="submission" date="2021-07" db="EMBL/GenBank/DDBJ databases">
        <authorList>
            <person name="Catto M.A."/>
            <person name="Jacobson A."/>
            <person name="Kennedy G."/>
            <person name="Labadie P."/>
            <person name="Hunt B.G."/>
            <person name="Srinivasan R."/>
        </authorList>
    </citation>
    <scope>NUCLEOTIDE SEQUENCE</scope>
    <source>
        <strain evidence="6">PL_HMW_Pooled</strain>
        <tissue evidence="6">Head</tissue>
    </source>
</reference>
<dbReference type="SUPFAM" id="SSF52540">
    <property type="entry name" value="P-loop containing nucleoside triphosphate hydrolases"/>
    <property type="match status" value="2"/>
</dbReference>
<evidence type="ECO:0000259" key="3">
    <source>
        <dbReference type="Pfam" id="PF05970"/>
    </source>
</evidence>
<name>A0AAE1GVE6_9NEOP</name>
<accession>A0AAE1GVE6</accession>
<dbReference type="InterPro" id="IPR051055">
    <property type="entry name" value="PIF1_helicase"/>
</dbReference>
<dbReference type="EMBL" id="JAHWGI010000107">
    <property type="protein sequence ID" value="KAK3909608.1"/>
    <property type="molecule type" value="Genomic_DNA"/>
</dbReference>
<comment type="catalytic activity">
    <reaction evidence="1">
        <text>ATP + H2O = ADP + phosphate + H(+)</text>
        <dbReference type="Rhea" id="RHEA:13065"/>
        <dbReference type="ChEBI" id="CHEBI:15377"/>
        <dbReference type="ChEBI" id="CHEBI:15378"/>
        <dbReference type="ChEBI" id="CHEBI:30616"/>
        <dbReference type="ChEBI" id="CHEBI:43474"/>
        <dbReference type="ChEBI" id="CHEBI:456216"/>
        <dbReference type="EC" id="5.6.2.3"/>
    </reaction>
</comment>
<evidence type="ECO:0000313" key="7">
    <source>
        <dbReference type="Proteomes" id="UP001219518"/>
    </source>
</evidence>
<keyword evidence="1" id="KW-0234">DNA repair</keyword>
<dbReference type="InterPro" id="IPR010285">
    <property type="entry name" value="DNA_helicase_pif1-like_DEAD"/>
</dbReference>
<keyword evidence="7" id="KW-1185">Reference proteome</keyword>
<evidence type="ECO:0000256" key="1">
    <source>
        <dbReference type="RuleBase" id="RU363044"/>
    </source>
</evidence>
<dbReference type="Gene3D" id="3.40.50.300">
    <property type="entry name" value="P-loop containing nucleotide triphosphate hydrolases"/>
    <property type="match status" value="2"/>
</dbReference>
<dbReference type="GO" id="GO:0043139">
    <property type="term" value="F:5'-3' DNA helicase activity"/>
    <property type="evidence" value="ECO:0007669"/>
    <property type="project" value="UniProtKB-EC"/>
</dbReference>
<reference evidence="6" key="2">
    <citation type="journal article" date="2023" name="BMC Genomics">
        <title>Pest status, molecular evolution, and epigenetic factors derived from the genome assembly of Frankliniella fusca, a thysanopteran phytovirus vector.</title>
        <authorList>
            <person name="Catto M.A."/>
            <person name="Labadie P.E."/>
            <person name="Jacobson A.L."/>
            <person name="Kennedy G.G."/>
            <person name="Srinivasan R."/>
            <person name="Hunt B.G."/>
        </authorList>
    </citation>
    <scope>NUCLEOTIDE SEQUENCE</scope>
    <source>
        <strain evidence="6">PL_HMW_Pooled</strain>
    </source>
</reference>
<dbReference type="Proteomes" id="UP001219518">
    <property type="component" value="Unassembled WGS sequence"/>
</dbReference>
<comment type="similarity">
    <text evidence="1">Belongs to the helicase family.</text>
</comment>
<keyword evidence="1" id="KW-0378">Hydrolase</keyword>
<dbReference type="CDD" id="cd18809">
    <property type="entry name" value="SF1_C_RecD"/>
    <property type="match status" value="1"/>
</dbReference>
<dbReference type="InterPro" id="IPR027417">
    <property type="entry name" value="P-loop_NTPase"/>
</dbReference>
<keyword evidence="1" id="KW-0227">DNA damage</keyword>
<sequence length="1405" mass="160357">MTAAPPSQPGPSRVSVFLRLGAKQERPVAPQQDEPLPDEIFKRKRTVVKNPAAPAPKEPSAGYSGPTFTEAVLSKSMGVVPHPVFHLPPPQPHTSQLTDDVDMNEVVEDIKAKRAKRFKKSCFAKKLPHSLDNLKSIITVRTSDNVNPVDFHVRAGVIRKALLWLKEHNIYYNDIEISEDNLNRLPEDGNVFDSIQLTFNADTIEDEDEEVEEEVVGERNYSRIQETCVPMIGRPTTKAQAEVVLGWPEISPDCINEFKTPGYVAMAFPTLFPTGQADLRNPREFSISPKKYFQHLLRYHDDRFAKHPRFRYFALNSIMRWTALSNGGIFVRKNSNFKNMNAEQLKEELENDPSLIKKLMFYNSNLQGTRSFWYSKGQELLSMVEQLGLPTLFFTLSAADLHWPDLFKFLSPDEDPQSMSDARRRKLVEQHPAKVDAFFTLRGKTFITEVLRKKFQINDLWYRIEYQHRGSPHIHGVMWLKDAPKFNDLSKSTDEEILQIANYFEQYICTTHPDINCPPAPIHPSRLRLAEIIDIKKDLAELLNRVQRHTKCSEAYCLRKNKTKGGKLECRFKFPVELRDHCQIIISEDRDVEPVTARNDSYLNKYNPYIIQTWRANIDLSPVISKRALVNYLAKYISKSETQSKDMMNIMKELLKITDSEKTAKSVIQRLYIQSCCERDYSAQETCHLIMGLPLLSAGGRDFVNLNFKVLEPNGWVEVTDDEKTPSKSYIEKYMERPCEFEQESLWHMAKKYKLPKVQRHANGFDAIVRVFPKVSEQSKNDSDDYYKQQVMLHIPWRFEEEFLDKYNTSEEAYLSNEQRIRSTDVQCNLENTDPDEEEYEQQNTDEHHITEQFMTSTILGPNQKTKDIDLGLREIDLRFDWHAAASKYDQYGGIPVIKSFIQDKRKEARTDNTVPLMPSVTFTSEQQSVLNLLKLQIQSIQHEQSNTLTFALPQTTIVQGKAGTGKSLLIHAMKSLIYEAFGENSFALIGPTGVSALNIGGSTIHSKLYIHPKTRELLPLKAGALQDFQQKFEKTLFVLIDEYSMIGCGMINKIEKRLREALDQELPYGGLFVYFFGDVQQLAPVGDPAVYSQNQKYVDEINGKLLFNNIDASIVLSQVQRQNNVDFQNLLNNISTGNVQDEDFNILKKRFKTAVSPTERNSFDDAIHLFPTREEIFNHNVKKLRKLNDPVTASPVPVARIPAQHNCPAAALASDTAAEGLESVLYLAVGAKVMLRSNLWTEQACGLVNGAIGHIVDILYDKDASPGEDLPGALVCHFPSYKGPYLNEEKTVVIQPITKTWKDSKGNDLTRIQFPVALSYACTIHKSQGLTLEKAFINIGILKEMAPGLTYTALSRVKTLEGMLLEQISLQRIMSLNKKDYITSRKEWIDLLATRAIDNLDHNT</sequence>
<dbReference type="GO" id="GO:0016787">
    <property type="term" value="F:hydrolase activity"/>
    <property type="evidence" value="ECO:0007669"/>
    <property type="project" value="UniProtKB-KW"/>
</dbReference>
<feature type="region of interest" description="Disordered" evidence="2">
    <location>
        <begin position="20"/>
        <end position="64"/>
    </location>
</feature>
<evidence type="ECO:0000313" key="6">
    <source>
        <dbReference type="EMBL" id="KAK3909608.1"/>
    </source>
</evidence>
<dbReference type="PANTHER" id="PTHR47642">
    <property type="entry name" value="ATP-DEPENDENT DNA HELICASE"/>
    <property type="match status" value="1"/>
</dbReference>
<evidence type="ECO:0000256" key="2">
    <source>
        <dbReference type="SAM" id="MobiDB-lite"/>
    </source>
</evidence>
<dbReference type="GO" id="GO:0006281">
    <property type="term" value="P:DNA repair"/>
    <property type="evidence" value="ECO:0007669"/>
    <property type="project" value="UniProtKB-KW"/>
</dbReference>
<feature type="domain" description="DUF6570" evidence="5">
    <location>
        <begin position="125"/>
        <end position="183"/>
    </location>
</feature>
<comment type="cofactor">
    <cofactor evidence="1">
        <name>Mg(2+)</name>
        <dbReference type="ChEBI" id="CHEBI:18420"/>
    </cofactor>
</comment>
<evidence type="ECO:0000259" key="5">
    <source>
        <dbReference type="Pfam" id="PF20209"/>
    </source>
</evidence>
<gene>
    <name evidence="6" type="ORF">KUF71_003963</name>
</gene>
<dbReference type="Pfam" id="PF20209">
    <property type="entry name" value="DUF6570"/>
    <property type="match status" value="1"/>
</dbReference>
<dbReference type="GO" id="GO:0006310">
    <property type="term" value="P:DNA recombination"/>
    <property type="evidence" value="ECO:0007669"/>
    <property type="project" value="UniProtKB-KW"/>
</dbReference>
<keyword evidence="1" id="KW-0233">DNA recombination</keyword>
<dbReference type="Pfam" id="PF05970">
    <property type="entry name" value="PIF1"/>
    <property type="match status" value="1"/>
</dbReference>
<dbReference type="Pfam" id="PF14214">
    <property type="entry name" value="Helitron_like_N"/>
    <property type="match status" value="1"/>
</dbReference>
<keyword evidence="1 6" id="KW-0347">Helicase</keyword>
<evidence type="ECO:0000259" key="4">
    <source>
        <dbReference type="Pfam" id="PF14214"/>
    </source>
</evidence>
<dbReference type="InterPro" id="IPR025476">
    <property type="entry name" value="Helitron_helicase-like"/>
</dbReference>